<dbReference type="SUPFAM" id="SSF53756">
    <property type="entry name" value="UDP-Glycosyltransferase/glycogen phosphorylase"/>
    <property type="match status" value="1"/>
</dbReference>
<dbReference type="Gene3D" id="3.40.50.2000">
    <property type="entry name" value="Glycogen Phosphorylase B"/>
    <property type="match status" value="1"/>
</dbReference>
<feature type="repeat" description="TPR" evidence="3">
    <location>
        <begin position="144"/>
        <end position="177"/>
    </location>
</feature>
<feature type="repeat" description="TPR" evidence="3">
    <location>
        <begin position="178"/>
        <end position="211"/>
    </location>
</feature>
<dbReference type="RefSeq" id="WP_379715427.1">
    <property type="nucleotide sequence ID" value="NZ_JBHSMS010000003.1"/>
</dbReference>
<evidence type="ECO:0000313" key="4">
    <source>
        <dbReference type="EMBL" id="MFC5509568.1"/>
    </source>
</evidence>
<keyword evidence="5" id="KW-1185">Reference proteome</keyword>
<feature type="repeat" description="TPR" evidence="3">
    <location>
        <begin position="76"/>
        <end position="109"/>
    </location>
</feature>
<proteinExistence type="predicted"/>
<dbReference type="Pfam" id="PF13432">
    <property type="entry name" value="TPR_16"/>
    <property type="match status" value="4"/>
</dbReference>
<comment type="caution">
    <text evidence="4">The sequence shown here is derived from an EMBL/GenBank/DDBJ whole genome shotgun (WGS) entry which is preliminary data.</text>
</comment>
<dbReference type="PROSITE" id="PS50293">
    <property type="entry name" value="TPR_REGION"/>
    <property type="match status" value="3"/>
</dbReference>
<feature type="repeat" description="TPR" evidence="3">
    <location>
        <begin position="110"/>
        <end position="143"/>
    </location>
</feature>
<gene>
    <name evidence="4" type="ORF">ACFPOU_00315</name>
</gene>
<evidence type="ECO:0000256" key="2">
    <source>
        <dbReference type="ARBA" id="ARBA00022803"/>
    </source>
</evidence>
<evidence type="ECO:0000256" key="1">
    <source>
        <dbReference type="ARBA" id="ARBA00022737"/>
    </source>
</evidence>
<dbReference type="EMBL" id="JBHSMS010000003">
    <property type="protein sequence ID" value="MFC5509568.1"/>
    <property type="molecule type" value="Genomic_DNA"/>
</dbReference>
<dbReference type="PANTHER" id="PTHR44943">
    <property type="entry name" value="CELLULOSE SYNTHASE OPERON PROTEIN C"/>
    <property type="match status" value="1"/>
</dbReference>
<protein>
    <submittedName>
        <fullName evidence="4">Tetratricopeptide repeat protein</fullName>
    </submittedName>
</protein>
<keyword evidence="2 3" id="KW-0802">TPR repeat</keyword>
<reference evidence="5" key="1">
    <citation type="journal article" date="2019" name="Int. J. Syst. Evol. Microbiol.">
        <title>The Global Catalogue of Microorganisms (GCM) 10K type strain sequencing project: providing services to taxonomists for standard genome sequencing and annotation.</title>
        <authorList>
            <consortium name="The Broad Institute Genomics Platform"/>
            <consortium name="The Broad Institute Genome Sequencing Center for Infectious Disease"/>
            <person name="Wu L."/>
            <person name="Ma J."/>
        </authorList>
    </citation>
    <scope>NUCLEOTIDE SEQUENCE [LARGE SCALE GENOMIC DNA]</scope>
    <source>
        <strain evidence="5">CCUG 38813</strain>
    </source>
</reference>
<evidence type="ECO:0000313" key="5">
    <source>
        <dbReference type="Proteomes" id="UP001596031"/>
    </source>
</evidence>
<keyword evidence="1" id="KW-0677">Repeat</keyword>
<dbReference type="Proteomes" id="UP001596031">
    <property type="component" value="Unassembled WGS sequence"/>
</dbReference>
<evidence type="ECO:0000256" key="3">
    <source>
        <dbReference type="PROSITE-ProRule" id="PRU00339"/>
    </source>
</evidence>
<accession>A0ABW0PB15</accession>
<organism evidence="4 5">
    <name type="scientific">Massilia jejuensis</name>
    <dbReference type="NCBI Taxonomy" id="648894"/>
    <lineage>
        <taxon>Bacteria</taxon>
        <taxon>Pseudomonadati</taxon>
        <taxon>Pseudomonadota</taxon>
        <taxon>Betaproteobacteria</taxon>
        <taxon>Burkholderiales</taxon>
        <taxon>Oxalobacteraceae</taxon>
        <taxon>Telluria group</taxon>
        <taxon>Massilia</taxon>
    </lineage>
</organism>
<dbReference type="Pfam" id="PF13424">
    <property type="entry name" value="TPR_12"/>
    <property type="match status" value="1"/>
</dbReference>
<dbReference type="Pfam" id="PF00515">
    <property type="entry name" value="TPR_1"/>
    <property type="match status" value="1"/>
</dbReference>
<dbReference type="PROSITE" id="PS50005">
    <property type="entry name" value="TPR"/>
    <property type="match status" value="7"/>
</dbReference>
<dbReference type="SUPFAM" id="SSF48452">
    <property type="entry name" value="TPR-like"/>
    <property type="match status" value="2"/>
</dbReference>
<feature type="repeat" description="TPR" evidence="3">
    <location>
        <begin position="314"/>
        <end position="347"/>
    </location>
</feature>
<dbReference type="SMART" id="SM00028">
    <property type="entry name" value="TPR"/>
    <property type="match status" value="12"/>
</dbReference>
<dbReference type="PANTHER" id="PTHR44943:SF8">
    <property type="entry name" value="TPR REPEAT-CONTAINING PROTEIN MJ0263"/>
    <property type="match status" value="1"/>
</dbReference>
<feature type="repeat" description="TPR" evidence="3">
    <location>
        <begin position="382"/>
        <end position="415"/>
    </location>
</feature>
<dbReference type="InterPro" id="IPR051685">
    <property type="entry name" value="Ycf3/AcsC/BcsC/TPR_MFPF"/>
</dbReference>
<feature type="repeat" description="TPR" evidence="3">
    <location>
        <begin position="42"/>
        <end position="75"/>
    </location>
</feature>
<dbReference type="InterPro" id="IPR019734">
    <property type="entry name" value="TPR_rpt"/>
</dbReference>
<dbReference type="InterPro" id="IPR011990">
    <property type="entry name" value="TPR-like_helical_dom_sf"/>
</dbReference>
<name>A0ABW0PB15_9BURK</name>
<sequence length="728" mass="80252">MKNKQTPADRLFAAGLAAHRKGQLAAAFAQYEAALQRDARHFDTLHHIGILGYQNGDHELALQFISEAISVNPGVASVYSNLGNIFKAIGEHASALQSYGQALALSPGNVDALYNRGNVLEHLRRYDEALASYRRALELAPRDVAAWTNLAAVLLRLERHDEALASCERALALAPAHAQAMVNLGNILVAQGRHEEALAAYDRARTRHPGHLEARINHAKALRMLSRFDDALAAYDTILAAAPDAAEAWHGRANVLRHLRRRAEALGNYQQAVVLDAQAPVLRVSLGHLLIELGKLDGALKCFDIALALDAALPSALNGRGIVLQRLRRLDEAMACFERAVDIDPDFTDSLLNRANVLQDLGRSEEALAAYDAVLAQTGDSAATWNNRGNVYEAMLRYEDALACFDKAIAIQPGYAPPHWNRALLNLQHGNLRDGWRGYEWRWNNEVLSCYAEKRTTPEPVWDGRDALEGKTILLYAEQGLGDTLQFCRYAALVKARGARVVLEVQAPLRALLAKLEGADLVVAKGEPLPAVDYQCPLMSLPLAFGTELHSIPAPHAYLASDDTRLAQWEARLGARVRPRVGLVWSGNAQHANDHNRSLPFAQLARLFDLDCQFVSLQKEYRDADRALLDASPVLRMDTYLNDFADTAALCRQMDLVIAVDTSVAHLAGALGKPLWLLLPQVADWRWLTVRDDSPWYATARLFRQPAKADWNGVIDAVRSELEALARA</sequence>
<dbReference type="Gene3D" id="1.25.40.10">
    <property type="entry name" value="Tetratricopeptide repeat domain"/>
    <property type="match status" value="3"/>
</dbReference>